<reference key="1">
    <citation type="submission" date="2007-01" db="EMBL/GenBank/DDBJ databases">
        <title>The Genome Sequence of Puccinia graminis f. sp. tritici Strain CRL 75-36-700-3.</title>
        <authorList>
            <consortium name="The Broad Institute Genome Sequencing Platform"/>
            <person name="Birren B."/>
            <person name="Lander E."/>
            <person name="Galagan J."/>
            <person name="Nusbaum C."/>
            <person name="Devon K."/>
            <person name="Cuomo C."/>
            <person name="Jaffe D."/>
            <person name="Butler J."/>
            <person name="Alvarez P."/>
            <person name="Gnerre S."/>
            <person name="Grabherr M."/>
            <person name="Mauceli E."/>
            <person name="Brockman W."/>
            <person name="Young S."/>
            <person name="LaButti K."/>
            <person name="Sykes S."/>
            <person name="DeCaprio D."/>
            <person name="Crawford M."/>
            <person name="Koehrsen M."/>
            <person name="Engels R."/>
            <person name="Montgomery P."/>
            <person name="Pearson M."/>
            <person name="Howarth C."/>
            <person name="Larson L."/>
            <person name="White J."/>
            <person name="Zeng Q."/>
            <person name="Kodira C."/>
            <person name="Yandava C."/>
            <person name="Alvarado L."/>
            <person name="O'Leary S."/>
            <person name="Szabo L."/>
            <person name="Dean R."/>
            <person name="Schein J."/>
        </authorList>
    </citation>
    <scope>NUCLEOTIDE SEQUENCE</scope>
    <source>
        <strain>CRL 75-36-700-3</strain>
    </source>
</reference>
<dbReference type="EMBL" id="DS178290">
    <property type="protein sequence ID" value="EFP84478.1"/>
    <property type="molecule type" value="Genomic_DNA"/>
</dbReference>
<dbReference type="AlphaFoldDB" id="E3KJK3"/>
<name>E3KJK3_PUCGT</name>
<evidence type="ECO:0000313" key="2">
    <source>
        <dbReference type="Proteomes" id="UP000008783"/>
    </source>
</evidence>
<dbReference type="VEuPathDB" id="FungiDB:PGTG_10198"/>
<evidence type="ECO:0000313" key="1">
    <source>
        <dbReference type="EMBL" id="EFP84478.1"/>
    </source>
</evidence>
<reference evidence="2" key="2">
    <citation type="journal article" date="2011" name="Proc. Natl. Acad. Sci. U.S.A.">
        <title>Obligate biotrophy features unraveled by the genomic analysis of rust fungi.</title>
        <authorList>
            <person name="Duplessis S."/>
            <person name="Cuomo C.A."/>
            <person name="Lin Y.-C."/>
            <person name="Aerts A."/>
            <person name="Tisserant E."/>
            <person name="Veneault-Fourrey C."/>
            <person name="Joly D.L."/>
            <person name="Hacquard S."/>
            <person name="Amselem J."/>
            <person name="Cantarel B.L."/>
            <person name="Chiu R."/>
            <person name="Coutinho P.M."/>
            <person name="Feau N."/>
            <person name="Field M."/>
            <person name="Frey P."/>
            <person name="Gelhaye E."/>
            <person name="Goldberg J."/>
            <person name="Grabherr M.G."/>
            <person name="Kodira C.D."/>
            <person name="Kohler A."/>
            <person name="Kuees U."/>
            <person name="Lindquist E.A."/>
            <person name="Lucas S.M."/>
            <person name="Mago R."/>
            <person name="Mauceli E."/>
            <person name="Morin E."/>
            <person name="Murat C."/>
            <person name="Pangilinan J.L."/>
            <person name="Park R."/>
            <person name="Pearson M."/>
            <person name="Quesneville H."/>
            <person name="Rouhier N."/>
            <person name="Sakthikumar S."/>
            <person name="Salamov A.A."/>
            <person name="Schmutz J."/>
            <person name="Selles B."/>
            <person name="Shapiro H."/>
            <person name="Tanguay P."/>
            <person name="Tuskan G.A."/>
            <person name="Henrissat B."/>
            <person name="Van de Peer Y."/>
            <person name="Rouze P."/>
            <person name="Ellis J.G."/>
            <person name="Dodds P.N."/>
            <person name="Schein J.E."/>
            <person name="Zhong S."/>
            <person name="Hamelin R.C."/>
            <person name="Grigoriev I.V."/>
            <person name="Szabo L.J."/>
            <person name="Martin F."/>
        </authorList>
    </citation>
    <scope>NUCLEOTIDE SEQUENCE [LARGE SCALE GENOMIC DNA]</scope>
    <source>
        <strain evidence="2">CRL 75-36-700-3 / race SCCL</strain>
    </source>
</reference>
<sequence>MAKVGDLVTNFAVWDVTLLTPPDPVKTVAVASWGKARGRFPFGAQARPIFGPRWFERKTGRSLHGWKNLLQMASSTTQQDSISDALQPTEECLQQGDLVVQGFQALMNRCPPVDRQSWVLMWSVEHERSAEETRLFKKDLILQLHSRIVPQLHHQLEHLSESLEPDQLRRQPVSQLKLILEIQSQLCKSLDEIHSVFHITCPESSQSPPITRSGNDQHDNELKCYRLYRLHFFLQPSLLSELNNAFDLCSELILELKLSTQKPKYKMGIDHTRARAFEDTENSTVSLELAMEWLQRSDFQLVLDRWPGEERMVEDILKSLTSLIHQEPYVQVDGELYKPQELTQQVLKLVKPLVPIAKLSRLFLIRLSREMRRNGRPIYSELSSSQLMIFDELDQNISATLHQFLRMVEDGDGSRTGLTKQVFIQTAQQLQSHLESSCLLLFVYFIPCSPPDDPHLVPINHHHHHFHSWLINFNKSFDVAINNLLDAVGLSN</sequence>
<dbReference type="STRING" id="418459.E3KJK3"/>
<dbReference type="RefSeq" id="XP_003328897.1">
    <property type="nucleotide sequence ID" value="XM_003328849.2"/>
</dbReference>
<dbReference type="GeneID" id="10545988"/>
<dbReference type="OrthoDB" id="2509114at2759"/>
<protein>
    <submittedName>
        <fullName evidence="1">Uncharacterized protein</fullName>
    </submittedName>
</protein>
<dbReference type="PANTHER" id="PTHR33069:SF3">
    <property type="entry name" value="DYNEIN HEAVY CHAIN TAIL DOMAIN-CONTAINING PROTEIN"/>
    <property type="match status" value="1"/>
</dbReference>
<dbReference type="HOGENOM" id="CLU_033090_3_1_1"/>
<dbReference type="PANTHER" id="PTHR33069">
    <property type="entry name" value="CHROMOSOME 7, WHOLE GENOME SHOTGUN SEQUENCE-RELATED"/>
    <property type="match status" value="1"/>
</dbReference>
<dbReference type="eggNOG" id="ENOG502RDJ5">
    <property type="taxonomic scope" value="Eukaryota"/>
</dbReference>
<organism evidence="1 2">
    <name type="scientific">Puccinia graminis f. sp. tritici (strain CRL 75-36-700-3 / race SCCL)</name>
    <name type="common">Black stem rust fungus</name>
    <dbReference type="NCBI Taxonomy" id="418459"/>
    <lineage>
        <taxon>Eukaryota</taxon>
        <taxon>Fungi</taxon>
        <taxon>Dikarya</taxon>
        <taxon>Basidiomycota</taxon>
        <taxon>Pucciniomycotina</taxon>
        <taxon>Pucciniomycetes</taxon>
        <taxon>Pucciniales</taxon>
        <taxon>Pucciniaceae</taxon>
        <taxon>Puccinia</taxon>
    </lineage>
</organism>
<dbReference type="KEGG" id="pgr:PGTG_10198"/>
<dbReference type="Proteomes" id="UP000008783">
    <property type="component" value="Unassembled WGS sequence"/>
</dbReference>
<keyword evidence="2" id="KW-1185">Reference proteome</keyword>
<accession>E3KJK3</accession>
<proteinExistence type="predicted"/>
<gene>
    <name evidence="1" type="ORF">PGTG_10198</name>
</gene>
<dbReference type="InParanoid" id="E3KJK3"/>